<proteinExistence type="predicted"/>
<keyword evidence="2" id="KW-1185">Reference proteome</keyword>
<gene>
    <name evidence="1" type="ORF">PECUL_23A017111</name>
</gene>
<dbReference type="AlphaFoldDB" id="A0AAD1VVU4"/>
<name>A0AAD1VVU4_PELCU</name>
<evidence type="ECO:0000313" key="2">
    <source>
        <dbReference type="Proteomes" id="UP001295444"/>
    </source>
</evidence>
<organism evidence="1 2">
    <name type="scientific">Pelobates cultripes</name>
    <name type="common">Western spadefoot toad</name>
    <dbReference type="NCBI Taxonomy" id="61616"/>
    <lineage>
        <taxon>Eukaryota</taxon>
        <taxon>Metazoa</taxon>
        <taxon>Chordata</taxon>
        <taxon>Craniata</taxon>
        <taxon>Vertebrata</taxon>
        <taxon>Euteleostomi</taxon>
        <taxon>Amphibia</taxon>
        <taxon>Batrachia</taxon>
        <taxon>Anura</taxon>
        <taxon>Pelobatoidea</taxon>
        <taxon>Pelobatidae</taxon>
        <taxon>Pelobates</taxon>
    </lineage>
</organism>
<protein>
    <submittedName>
        <fullName evidence="1">Uncharacterized protein</fullName>
    </submittedName>
</protein>
<dbReference type="Proteomes" id="UP001295444">
    <property type="component" value="Chromosome 02"/>
</dbReference>
<reference evidence="1" key="1">
    <citation type="submission" date="2022-03" db="EMBL/GenBank/DDBJ databases">
        <authorList>
            <person name="Alioto T."/>
            <person name="Alioto T."/>
            <person name="Gomez Garrido J."/>
        </authorList>
    </citation>
    <scope>NUCLEOTIDE SEQUENCE</scope>
</reference>
<feature type="non-terminal residue" evidence="1">
    <location>
        <position position="1"/>
    </location>
</feature>
<sequence length="74" mass="8014">DDPWCTMSDSPQHTHHFQSIINAAVSASMEKAISKILTHLPPENPTQPIGMTAQDTEDIVGPEASVKDLPPLPK</sequence>
<accession>A0AAD1VVU4</accession>
<evidence type="ECO:0000313" key="1">
    <source>
        <dbReference type="EMBL" id="CAH2252271.1"/>
    </source>
</evidence>
<dbReference type="EMBL" id="OW240913">
    <property type="protein sequence ID" value="CAH2252271.1"/>
    <property type="molecule type" value="Genomic_DNA"/>
</dbReference>